<reference evidence="2 3" key="1">
    <citation type="submission" date="2019-03" db="EMBL/GenBank/DDBJ databases">
        <title>Single cell metagenomics reveals metabolic interactions within the superorganism composed of flagellate Streblomastix strix and complex community of Bacteroidetes bacteria on its surface.</title>
        <authorList>
            <person name="Treitli S.C."/>
            <person name="Kolisko M."/>
            <person name="Husnik F."/>
            <person name="Keeling P."/>
            <person name="Hampl V."/>
        </authorList>
    </citation>
    <scope>NUCLEOTIDE SEQUENCE [LARGE SCALE GENOMIC DNA]</scope>
    <source>
        <strain evidence="2">ST1C</strain>
    </source>
</reference>
<keyword evidence="1" id="KW-0175">Coiled coil</keyword>
<dbReference type="AlphaFoldDB" id="A0A5J4UUC3"/>
<evidence type="ECO:0000313" key="2">
    <source>
        <dbReference type="EMBL" id="KAA6374236.1"/>
    </source>
</evidence>
<evidence type="ECO:0000256" key="1">
    <source>
        <dbReference type="SAM" id="Coils"/>
    </source>
</evidence>
<accession>A0A5J4UUC3</accession>
<protein>
    <submittedName>
        <fullName evidence="2">Uncharacterized protein</fullName>
    </submittedName>
</protein>
<proteinExistence type="predicted"/>
<sequence length="470" mass="53662">MIRGVERNQLRLSKSKKQMKELTDTASQQRLQYVINLIAKAMTNETQQAEPITSPRQPRQFNKNKYTDADRTTAQVSPQEVIDKLSQPTIEILPQPIIIPQTIPTNVTDNHLNAYLSHPNLEVMKFVVDCIWRTVTHRNKGDDFILSSDNFIKFWSIVTQEKEDDIEIVLEESIIATHSCLSKQYKKKDIVRVIDVLIKNVSINTQGNVFWNKLPTEEQMQAMKEEINKMIQEETSQYFRAKEYKPFDPSGLVIINTQQEIVGKKKFDSFSIKDGTAKQLLLANGETSAIGDILPKNYPHAFGQMIIEPNDDIRNQGLRLMKNKANWDSFVLSGCNADPTDSDGVRKMGSISSQFRIQKQEDQAYDYKELIIDFDCTSLKFNNQLVSPIPNEYATQQVLDIGVFDLITWGKATLLNKRVYISITKPKFSGSSYNIPLNAIMYITKQSTTPVVWLNPIPIDCFIDHDAGSK</sequence>
<comment type="caution">
    <text evidence="2">The sequence shown here is derived from an EMBL/GenBank/DDBJ whole genome shotgun (WGS) entry which is preliminary data.</text>
</comment>
<gene>
    <name evidence="2" type="ORF">EZS28_030237</name>
</gene>
<dbReference type="EMBL" id="SNRW01012129">
    <property type="protein sequence ID" value="KAA6374236.1"/>
    <property type="molecule type" value="Genomic_DNA"/>
</dbReference>
<dbReference type="Proteomes" id="UP000324800">
    <property type="component" value="Unassembled WGS sequence"/>
</dbReference>
<evidence type="ECO:0000313" key="3">
    <source>
        <dbReference type="Proteomes" id="UP000324800"/>
    </source>
</evidence>
<feature type="coiled-coil region" evidence="1">
    <location>
        <begin position="5"/>
        <end position="32"/>
    </location>
</feature>
<organism evidence="2 3">
    <name type="scientific">Streblomastix strix</name>
    <dbReference type="NCBI Taxonomy" id="222440"/>
    <lineage>
        <taxon>Eukaryota</taxon>
        <taxon>Metamonada</taxon>
        <taxon>Preaxostyla</taxon>
        <taxon>Oxymonadida</taxon>
        <taxon>Streblomastigidae</taxon>
        <taxon>Streblomastix</taxon>
    </lineage>
</organism>
<name>A0A5J4UUC3_9EUKA</name>